<name>A0A8H6X8W3_9AGAR</name>
<evidence type="ECO:0000313" key="2">
    <source>
        <dbReference type="EMBL" id="KAF7336109.1"/>
    </source>
</evidence>
<keyword evidence="1" id="KW-0472">Membrane</keyword>
<keyword evidence="1" id="KW-0812">Transmembrane</keyword>
<keyword evidence="1" id="KW-1133">Transmembrane helix</keyword>
<gene>
    <name evidence="2" type="ORF">MVEN_02157900</name>
</gene>
<dbReference type="Proteomes" id="UP000620124">
    <property type="component" value="Unassembled WGS sequence"/>
</dbReference>
<dbReference type="OrthoDB" id="3010891at2759"/>
<dbReference type="AlphaFoldDB" id="A0A8H6X8W3"/>
<reference evidence="2" key="1">
    <citation type="submission" date="2020-05" db="EMBL/GenBank/DDBJ databases">
        <title>Mycena genomes resolve the evolution of fungal bioluminescence.</title>
        <authorList>
            <person name="Tsai I.J."/>
        </authorList>
    </citation>
    <scope>NUCLEOTIDE SEQUENCE</scope>
    <source>
        <strain evidence="2">CCC161011</strain>
    </source>
</reference>
<proteinExistence type="predicted"/>
<feature type="transmembrane region" description="Helical" evidence="1">
    <location>
        <begin position="12"/>
        <end position="31"/>
    </location>
</feature>
<dbReference type="EMBL" id="JACAZI010000023">
    <property type="protein sequence ID" value="KAF7336109.1"/>
    <property type="molecule type" value="Genomic_DNA"/>
</dbReference>
<keyword evidence="3" id="KW-1185">Reference proteome</keyword>
<protein>
    <submittedName>
        <fullName evidence="2">Uncharacterized protein</fullName>
    </submittedName>
</protein>
<comment type="caution">
    <text evidence="2">The sequence shown here is derived from an EMBL/GenBank/DDBJ whole genome shotgun (WGS) entry which is preliminary data.</text>
</comment>
<evidence type="ECO:0000256" key="1">
    <source>
        <dbReference type="SAM" id="Phobius"/>
    </source>
</evidence>
<accession>A0A8H6X8W3</accession>
<organism evidence="2 3">
    <name type="scientific">Mycena venus</name>
    <dbReference type="NCBI Taxonomy" id="2733690"/>
    <lineage>
        <taxon>Eukaryota</taxon>
        <taxon>Fungi</taxon>
        <taxon>Dikarya</taxon>
        <taxon>Basidiomycota</taxon>
        <taxon>Agaricomycotina</taxon>
        <taxon>Agaricomycetes</taxon>
        <taxon>Agaricomycetidae</taxon>
        <taxon>Agaricales</taxon>
        <taxon>Marasmiineae</taxon>
        <taxon>Mycenaceae</taxon>
        <taxon>Mycena</taxon>
    </lineage>
</organism>
<evidence type="ECO:0000313" key="3">
    <source>
        <dbReference type="Proteomes" id="UP000620124"/>
    </source>
</evidence>
<sequence length="166" mass="18164">MLSESSSTSNFAYQYAVASASCLLIVLLFILSIRSLFLRGRDSRIAETLDDLQVDTRPKLYDAFLDDSTQGGSPLWHDIMPISLQPLERCPQNPAKHASVDMSASTSAPAPAWYAVEFLIAMPEPPLYPPLVFPSPDTSCSPNNDNAHGFLPWLKIGIVDVVVPSQ</sequence>